<name>A0ABV7WHW0_9MICO</name>
<dbReference type="InterPro" id="IPR000847">
    <property type="entry name" value="LysR_HTH_N"/>
</dbReference>
<evidence type="ECO:0000313" key="6">
    <source>
        <dbReference type="EMBL" id="MFC3688641.1"/>
    </source>
</evidence>
<comment type="similarity">
    <text evidence="1">Belongs to the LysR transcriptional regulatory family.</text>
</comment>
<dbReference type="PANTHER" id="PTHR30346:SF28">
    <property type="entry name" value="HTH-TYPE TRANSCRIPTIONAL REGULATOR CYNR"/>
    <property type="match status" value="1"/>
</dbReference>
<dbReference type="SUPFAM" id="SSF46785">
    <property type="entry name" value="Winged helix' DNA-binding domain"/>
    <property type="match status" value="1"/>
</dbReference>
<dbReference type="EMBL" id="JBHRWW010000005">
    <property type="protein sequence ID" value="MFC3688641.1"/>
    <property type="molecule type" value="Genomic_DNA"/>
</dbReference>
<dbReference type="PANTHER" id="PTHR30346">
    <property type="entry name" value="TRANSCRIPTIONAL DUAL REGULATOR HCAR-RELATED"/>
    <property type="match status" value="1"/>
</dbReference>
<evidence type="ECO:0000313" key="7">
    <source>
        <dbReference type="Proteomes" id="UP001595685"/>
    </source>
</evidence>
<proteinExistence type="inferred from homology"/>
<keyword evidence="2" id="KW-0805">Transcription regulation</keyword>
<dbReference type="RefSeq" id="WP_340295236.1">
    <property type="nucleotide sequence ID" value="NZ_JBBEOI010000219.1"/>
</dbReference>
<keyword evidence="4" id="KW-0804">Transcription</keyword>
<dbReference type="Pfam" id="PF00126">
    <property type="entry name" value="HTH_1"/>
    <property type="match status" value="1"/>
</dbReference>
<gene>
    <name evidence="6" type="ORF">ACFOLH_09840</name>
</gene>
<dbReference type="InterPro" id="IPR036390">
    <property type="entry name" value="WH_DNA-bd_sf"/>
</dbReference>
<accession>A0ABV7WHW0</accession>
<dbReference type="PROSITE" id="PS50931">
    <property type="entry name" value="HTH_LYSR"/>
    <property type="match status" value="1"/>
</dbReference>
<organism evidence="6 7">
    <name type="scientific">Aquipuribacter hungaricus</name>
    <dbReference type="NCBI Taxonomy" id="545624"/>
    <lineage>
        <taxon>Bacteria</taxon>
        <taxon>Bacillati</taxon>
        <taxon>Actinomycetota</taxon>
        <taxon>Actinomycetes</taxon>
        <taxon>Micrococcales</taxon>
        <taxon>Intrasporangiaceae</taxon>
        <taxon>Aquipuribacter</taxon>
    </lineage>
</organism>
<dbReference type="Gene3D" id="1.10.10.10">
    <property type="entry name" value="Winged helix-like DNA-binding domain superfamily/Winged helix DNA-binding domain"/>
    <property type="match status" value="1"/>
</dbReference>
<evidence type="ECO:0000256" key="3">
    <source>
        <dbReference type="ARBA" id="ARBA00023125"/>
    </source>
</evidence>
<sequence length="317" mass="33439">MTAVGDIETKHLLALAAVAEEGSFSRAGHVLGFSQSAISQQVASLERALGTPVFDRPGGPRPPSLTPAGRVLLRHAGAVLDRLAVAVEELDELKAGTSGRLSIGTFQSVSVQLLPQLLGRLREETPRLDVRLVEDEVNDLADRVVSDELDLAFAVGPVTDDRVESLLVRRDPMMVVVPPSWAPEGATSFPLRDLVGRPMIGQSVMDSCQRRIDAGLQAAGVDPSYVFRTNDNGAVQAMVRAGIGASVMPLLAVDVADPGVRVLTPEPGLPLRHIELVWRRGRTRTAAASRFVALAESTADGAGFALGGAGTTESVHA</sequence>
<evidence type="ECO:0000256" key="1">
    <source>
        <dbReference type="ARBA" id="ARBA00009437"/>
    </source>
</evidence>
<keyword evidence="7" id="KW-1185">Reference proteome</keyword>
<evidence type="ECO:0000256" key="4">
    <source>
        <dbReference type="ARBA" id="ARBA00023163"/>
    </source>
</evidence>
<dbReference type="Gene3D" id="3.40.190.290">
    <property type="match status" value="1"/>
</dbReference>
<dbReference type="PRINTS" id="PR00039">
    <property type="entry name" value="HTHLYSR"/>
</dbReference>
<keyword evidence="3" id="KW-0238">DNA-binding</keyword>
<comment type="caution">
    <text evidence="6">The sequence shown here is derived from an EMBL/GenBank/DDBJ whole genome shotgun (WGS) entry which is preliminary data.</text>
</comment>
<dbReference type="Pfam" id="PF03466">
    <property type="entry name" value="LysR_substrate"/>
    <property type="match status" value="1"/>
</dbReference>
<dbReference type="CDD" id="cd05466">
    <property type="entry name" value="PBP2_LTTR_substrate"/>
    <property type="match status" value="1"/>
</dbReference>
<feature type="domain" description="HTH lysR-type" evidence="5">
    <location>
        <begin position="7"/>
        <end position="64"/>
    </location>
</feature>
<evidence type="ECO:0000259" key="5">
    <source>
        <dbReference type="PROSITE" id="PS50931"/>
    </source>
</evidence>
<reference evidence="7" key="1">
    <citation type="journal article" date="2019" name="Int. J. Syst. Evol. Microbiol.">
        <title>The Global Catalogue of Microorganisms (GCM) 10K type strain sequencing project: providing services to taxonomists for standard genome sequencing and annotation.</title>
        <authorList>
            <consortium name="The Broad Institute Genomics Platform"/>
            <consortium name="The Broad Institute Genome Sequencing Center for Infectious Disease"/>
            <person name="Wu L."/>
            <person name="Ma J."/>
        </authorList>
    </citation>
    <scope>NUCLEOTIDE SEQUENCE [LARGE SCALE GENOMIC DNA]</scope>
    <source>
        <strain evidence="7">NCAIM B.02333</strain>
    </source>
</reference>
<dbReference type="Proteomes" id="UP001595685">
    <property type="component" value="Unassembled WGS sequence"/>
</dbReference>
<dbReference type="InterPro" id="IPR005119">
    <property type="entry name" value="LysR_subst-bd"/>
</dbReference>
<protein>
    <submittedName>
        <fullName evidence="6">LysR family transcriptional regulator</fullName>
    </submittedName>
</protein>
<dbReference type="SUPFAM" id="SSF53850">
    <property type="entry name" value="Periplasmic binding protein-like II"/>
    <property type="match status" value="1"/>
</dbReference>
<dbReference type="InterPro" id="IPR036388">
    <property type="entry name" value="WH-like_DNA-bd_sf"/>
</dbReference>
<evidence type="ECO:0000256" key="2">
    <source>
        <dbReference type="ARBA" id="ARBA00023015"/>
    </source>
</evidence>